<keyword evidence="8" id="KW-1185">Reference proteome</keyword>
<evidence type="ECO:0000256" key="2">
    <source>
        <dbReference type="ARBA" id="ARBA00022598"/>
    </source>
</evidence>
<dbReference type="InterPro" id="IPR000873">
    <property type="entry name" value="AMP-dep_synth/lig_dom"/>
</dbReference>
<dbReference type="Proteomes" id="UP001141253">
    <property type="component" value="Chromosome 5"/>
</dbReference>
<keyword evidence="4" id="KW-0067">ATP-binding</keyword>
<dbReference type="SUPFAM" id="SSF56801">
    <property type="entry name" value="Acetyl-CoA synthetase-like"/>
    <property type="match status" value="1"/>
</dbReference>
<protein>
    <recommendedName>
        <fullName evidence="6">AMP-dependent synthetase/ligase domain-containing protein</fullName>
    </recommendedName>
</protein>
<dbReference type="Gene3D" id="3.40.50.12780">
    <property type="entry name" value="N-terminal domain of ligase-like"/>
    <property type="match status" value="1"/>
</dbReference>
<keyword evidence="3" id="KW-0547">Nucleotide-binding</keyword>
<evidence type="ECO:0000256" key="5">
    <source>
        <dbReference type="ARBA" id="ARBA00036813"/>
    </source>
</evidence>
<name>A0ABQ9CGT0_9ROSI</name>
<comment type="catalytic activity">
    <reaction evidence="5">
        <text>a long-chain fatty acid + ATP + CoA = a long-chain fatty acyl-CoA + AMP + diphosphate</text>
        <dbReference type="Rhea" id="RHEA:15421"/>
        <dbReference type="ChEBI" id="CHEBI:30616"/>
        <dbReference type="ChEBI" id="CHEBI:33019"/>
        <dbReference type="ChEBI" id="CHEBI:57287"/>
        <dbReference type="ChEBI" id="CHEBI:57560"/>
        <dbReference type="ChEBI" id="CHEBI:83139"/>
        <dbReference type="ChEBI" id="CHEBI:456215"/>
        <dbReference type="EC" id="6.2.1.3"/>
    </reaction>
</comment>
<proteinExistence type="inferred from homology"/>
<comment type="caution">
    <text evidence="7">The sequence shown here is derived from an EMBL/GenBank/DDBJ whole genome shotgun (WGS) entry which is preliminary data.</text>
</comment>
<gene>
    <name evidence="7" type="ORF">OIU77_019652</name>
</gene>
<reference evidence="7" key="1">
    <citation type="submission" date="2022-10" db="EMBL/GenBank/DDBJ databases">
        <authorList>
            <person name="Hyden B.L."/>
            <person name="Feng K."/>
            <person name="Yates T."/>
            <person name="Jawdy S."/>
            <person name="Smart L.B."/>
            <person name="Muchero W."/>
        </authorList>
    </citation>
    <scope>NUCLEOTIDE SEQUENCE</scope>
    <source>
        <tissue evidence="7">Shoot tip</tissue>
    </source>
</reference>
<dbReference type="PROSITE" id="PS00455">
    <property type="entry name" value="AMP_BINDING"/>
    <property type="match status" value="1"/>
</dbReference>
<evidence type="ECO:0000313" key="7">
    <source>
        <dbReference type="EMBL" id="KAJ6398932.1"/>
    </source>
</evidence>
<evidence type="ECO:0000313" key="8">
    <source>
        <dbReference type="Proteomes" id="UP001141253"/>
    </source>
</evidence>
<evidence type="ECO:0000256" key="1">
    <source>
        <dbReference type="ARBA" id="ARBA00006432"/>
    </source>
</evidence>
<dbReference type="PANTHER" id="PTHR43272:SF83">
    <property type="entry name" value="ACYL-COA SYNTHETASE LONG-CHAIN, ISOFORM J"/>
    <property type="match status" value="1"/>
</dbReference>
<accession>A0ABQ9CGT0</accession>
<dbReference type="InterPro" id="IPR042099">
    <property type="entry name" value="ANL_N_sf"/>
</dbReference>
<evidence type="ECO:0000259" key="6">
    <source>
        <dbReference type="Pfam" id="PF00501"/>
    </source>
</evidence>
<reference evidence="7" key="2">
    <citation type="journal article" date="2023" name="Int. J. Mol. Sci.">
        <title>De Novo Assembly and Annotation of 11 Diverse Shrub Willow (Salix) Genomes Reveals Novel Gene Organization in Sex-Linked Regions.</title>
        <authorList>
            <person name="Hyden B."/>
            <person name="Feng K."/>
            <person name="Yates T.B."/>
            <person name="Jawdy S."/>
            <person name="Cereghino C."/>
            <person name="Smart L.B."/>
            <person name="Muchero W."/>
        </authorList>
    </citation>
    <scope>NUCLEOTIDE SEQUENCE</scope>
    <source>
        <tissue evidence="7">Shoot tip</tissue>
    </source>
</reference>
<dbReference type="InterPro" id="IPR020845">
    <property type="entry name" value="AMP-binding_CS"/>
</dbReference>
<dbReference type="EMBL" id="JAPFFI010000003">
    <property type="protein sequence ID" value="KAJ6398932.1"/>
    <property type="molecule type" value="Genomic_DNA"/>
</dbReference>
<dbReference type="Pfam" id="PF00501">
    <property type="entry name" value="AMP-binding"/>
    <property type="match status" value="1"/>
</dbReference>
<sequence>MNPYIVGILVPLVIAFLYKNSKSTKKRGVPVDVGGEPGYAIRNARFPTLLETAWEGVSTLAQLFEMACKKHGHKHLLGTRKLISKDTEVSADGRSFEKLHLGEYEWLTYGQVFEKVCNFASGLAHLGTRSEERVAIFADTRAEWFIALQGCFRRNVSVTEVTTVICGAKELKKLAEVSGQLETVKCVICLDDEIPSSASEMVQSGRWRVVSIVDVEKLGRENPVDAALPLSADVAVIMYTSGSTGQPKGVIMTHGNVLAVVSSVRTIVTGLEDKDVYLAFLPLAHILEIAAENLIAGVGSAIGYGTPMTLTDTSNKIKKGTKGDATVLRPTVMAAVPAILDRVQDGVWKKVDAKGGLTKKLFDFAYARRISAINGSWFGAWGIELLLWNFVVFRKVQAVLGGRIRFLLSGGAPLSGDTQRFINICLGAPICQGYGLTETCAGGTFSEVDDPSVGRVGNPVPCSYIKLIDWPEGGYLTSNSPMPRGEIVIGGPNVTVGYFKNEAKTKEVYKVDERGMRWFYTGDVGQFHADGCLEIIDRKKDIIKLQHGEYVSLGKVEAVLVASPYVENIMLHADPFHSYCVALVVVAQPALKELASKKGITFTDFAELCEKEEIVKELQASLLKAAKAARLEKFEIPAKIKLLSDPWTPETGLVTAALKLKREAARKAFSEELSKLYQS</sequence>
<comment type="similarity">
    <text evidence="1">Belongs to the ATP-dependent AMP-binding enzyme family.</text>
</comment>
<organism evidence="7 8">
    <name type="scientific">Salix suchowensis</name>
    <dbReference type="NCBI Taxonomy" id="1278906"/>
    <lineage>
        <taxon>Eukaryota</taxon>
        <taxon>Viridiplantae</taxon>
        <taxon>Streptophyta</taxon>
        <taxon>Embryophyta</taxon>
        <taxon>Tracheophyta</taxon>
        <taxon>Spermatophyta</taxon>
        <taxon>Magnoliopsida</taxon>
        <taxon>eudicotyledons</taxon>
        <taxon>Gunneridae</taxon>
        <taxon>Pentapetalae</taxon>
        <taxon>rosids</taxon>
        <taxon>fabids</taxon>
        <taxon>Malpighiales</taxon>
        <taxon>Salicaceae</taxon>
        <taxon>Saliceae</taxon>
        <taxon>Salix</taxon>
    </lineage>
</organism>
<dbReference type="PANTHER" id="PTHR43272">
    <property type="entry name" value="LONG-CHAIN-FATTY-ACID--COA LIGASE"/>
    <property type="match status" value="1"/>
</dbReference>
<evidence type="ECO:0000256" key="4">
    <source>
        <dbReference type="ARBA" id="ARBA00022840"/>
    </source>
</evidence>
<evidence type="ECO:0000256" key="3">
    <source>
        <dbReference type="ARBA" id="ARBA00022741"/>
    </source>
</evidence>
<keyword evidence="2" id="KW-0436">Ligase</keyword>
<feature type="domain" description="AMP-dependent synthetase/ligase" evidence="6">
    <location>
        <begin position="97"/>
        <end position="499"/>
    </location>
</feature>